<organism evidence="3 4">
    <name type="scientific">Leifsonia tongyongensis</name>
    <dbReference type="NCBI Taxonomy" id="1268043"/>
    <lineage>
        <taxon>Bacteria</taxon>
        <taxon>Bacillati</taxon>
        <taxon>Actinomycetota</taxon>
        <taxon>Actinomycetes</taxon>
        <taxon>Micrococcales</taxon>
        <taxon>Microbacteriaceae</taxon>
        <taxon>Leifsonia</taxon>
    </lineage>
</organism>
<dbReference type="Pfam" id="PF13204">
    <property type="entry name" value="Apiosidase"/>
    <property type="match status" value="1"/>
</dbReference>
<dbReference type="InterPro" id="IPR013783">
    <property type="entry name" value="Ig-like_fold"/>
</dbReference>
<name>A0A6L9XU66_9MICO</name>
<evidence type="ECO:0000259" key="2">
    <source>
        <dbReference type="Pfam" id="PF16586"/>
    </source>
</evidence>
<dbReference type="Gene3D" id="3.20.20.80">
    <property type="entry name" value="Glycosidases"/>
    <property type="match status" value="1"/>
</dbReference>
<reference evidence="3 4" key="1">
    <citation type="journal article" date="2014" name="J. Microbiol.">
        <title>Diaminobutyricibacter tongyongensis gen. nov., sp. nov. and Homoserinibacter gongjuensis gen. nov., sp. nov. belong to the family Microbacteriaceae.</title>
        <authorList>
            <person name="Kim S.J."/>
            <person name="Ahn J.H."/>
            <person name="Weon H.Y."/>
            <person name="Hamada M."/>
            <person name="Suzuki K."/>
            <person name="Kwon S.W."/>
        </authorList>
    </citation>
    <scope>NUCLEOTIDE SEQUENCE [LARGE SCALE GENOMIC DNA]</scope>
    <source>
        <strain evidence="3 4">NBRC 108724</strain>
    </source>
</reference>
<feature type="domain" description="DUF5060" evidence="2">
    <location>
        <begin position="18"/>
        <end position="84"/>
    </location>
</feature>
<dbReference type="RefSeq" id="WP_163288031.1">
    <property type="nucleotide sequence ID" value="NZ_JAAGWY010000001.1"/>
</dbReference>
<dbReference type="GO" id="GO:0005975">
    <property type="term" value="P:carbohydrate metabolic process"/>
    <property type="evidence" value="ECO:0007669"/>
    <property type="project" value="UniProtKB-ARBA"/>
</dbReference>
<evidence type="ECO:0000259" key="1">
    <source>
        <dbReference type="Pfam" id="PF13204"/>
    </source>
</evidence>
<keyword evidence="4" id="KW-1185">Reference proteome</keyword>
<dbReference type="SUPFAM" id="SSF51445">
    <property type="entry name" value="(Trans)glycosidases"/>
    <property type="match status" value="1"/>
</dbReference>
<dbReference type="InterPro" id="IPR032260">
    <property type="entry name" value="DUF5060"/>
</dbReference>
<dbReference type="EMBL" id="JAAGWY010000001">
    <property type="protein sequence ID" value="NEN04951.1"/>
    <property type="molecule type" value="Genomic_DNA"/>
</dbReference>
<proteinExistence type="predicted"/>
<protein>
    <submittedName>
        <fullName evidence="3">DUF4038 domain-containing protein</fullName>
    </submittedName>
</protein>
<dbReference type="InterPro" id="IPR017853">
    <property type="entry name" value="GH"/>
</dbReference>
<dbReference type="AlphaFoldDB" id="A0A6L9XU66"/>
<evidence type="ECO:0000313" key="4">
    <source>
        <dbReference type="Proteomes" id="UP000474967"/>
    </source>
</evidence>
<dbReference type="Gene3D" id="2.60.40.10">
    <property type="entry name" value="Immunoglobulins"/>
    <property type="match status" value="1"/>
</dbReference>
<dbReference type="InterPro" id="IPR025277">
    <property type="entry name" value="Apiosidase-like_cat_dom"/>
</dbReference>
<accession>A0A6L9XU66</accession>
<dbReference type="PANTHER" id="PTHR37836">
    <property type="entry name" value="LMO1036 PROTEIN"/>
    <property type="match status" value="1"/>
</dbReference>
<feature type="domain" description="Apiosidase-like catalytic" evidence="1">
    <location>
        <begin position="122"/>
        <end position="436"/>
    </location>
</feature>
<sequence>MDRFEAANQSEERSLRSVGPWSTVEFEFESDVDYARPYEEVDVIATFVGPHGETFRRFAFWNGGRSWRLRFAPTAAGLWAFTTAATDRTNGGLHSVAGELLCKEGSAAPLYEHGFLRASGTGTHLEHADGTPFFWLGDTHWRFAWEKWDRANKAGWSSQFRDTVDRRVRQGFTVYQANLLSWNPPPFWDRLLAGGEFDVAFFREVLDPRMEYIAASGLVNAIGLAWYAAVDGHPSAMVRLARYVVARYGSYPLVWTLGGEVAGYEPATRAQRLAAWRDVALAIQRDDDYRHPITAHLTCERPMPAEFQNEEWLTFTLSQLGHGDLDMSSEHWTDHLAAHPGKPLIEGESFYEGLTSVEPNGRRPVTDTMVRQVAYRAFQSGCSGYTYGAQGSWNGAWDSESGKSMWGDLPWHEGVDLPGAEQMGFLRRFYESVDWTSLSPAPELYSTESWINSTMYRPHVASNATRDIISVYFGETYRHDDGDAAVEVSDEGTYRVEWFDPRTGTFESVYDAERAENRRLGLPCPPTPGDWALLIRRNVG</sequence>
<comment type="caution">
    <text evidence="3">The sequence shown here is derived from an EMBL/GenBank/DDBJ whole genome shotgun (WGS) entry which is preliminary data.</text>
</comment>
<dbReference type="Pfam" id="PF16586">
    <property type="entry name" value="DUF5060"/>
    <property type="match status" value="1"/>
</dbReference>
<dbReference type="PANTHER" id="PTHR37836:SF2">
    <property type="entry name" value="DUF4038 DOMAIN-CONTAINING PROTEIN"/>
    <property type="match status" value="1"/>
</dbReference>
<evidence type="ECO:0000313" key="3">
    <source>
        <dbReference type="EMBL" id="NEN04951.1"/>
    </source>
</evidence>
<dbReference type="Proteomes" id="UP000474967">
    <property type="component" value="Unassembled WGS sequence"/>
</dbReference>
<gene>
    <name evidence="3" type="ORF">G3T36_03615</name>
</gene>